<proteinExistence type="predicted"/>
<accession>A0AAV0XT00</accession>
<organism evidence="1 2">
    <name type="scientific">Macrosiphum euphorbiae</name>
    <name type="common">potato aphid</name>
    <dbReference type="NCBI Taxonomy" id="13131"/>
    <lineage>
        <taxon>Eukaryota</taxon>
        <taxon>Metazoa</taxon>
        <taxon>Ecdysozoa</taxon>
        <taxon>Arthropoda</taxon>
        <taxon>Hexapoda</taxon>
        <taxon>Insecta</taxon>
        <taxon>Pterygota</taxon>
        <taxon>Neoptera</taxon>
        <taxon>Paraneoptera</taxon>
        <taxon>Hemiptera</taxon>
        <taxon>Sternorrhyncha</taxon>
        <taxon>Aphidomorpha</taxon>
        <taxon>Aphidoidea</taxon>
        <taxon>Aphididae</taxon>
        <taxon>Macrosiphini</taxon>
        <taxon>Macrosiphum</taxon>
    </lineage>
</organism>
<name>A0AAV0XT00_9HEMI</name>
<gene>
    <name evidence="1" type="ORF">MEUPH1_LOCUS24863</name>
</gene>
<reference evidence="1 2" key="1">
    <citation type="submission" date="2023-01" db="EMBL/GenBank/DDBJ databases">
        <authorList>
            <person name="Whitehead M."/>
        </authorList>
    </citation>
    <scope>NUCLEOTIDE SEQUENCE [LARGE SCALE GENOMIC DNA]</scope>
</reference>
<evidence type="ECO:0000313" key="1">
    <source>
        <dbReference type="EMBL" id="CAI6370779.1"/>
    </source>
</evidence>
<keyword evidence="2" id="KW-1185">Reference proteome</keyword>
<dbReference type="AlphaFoldDB" id="A0AAV0XT00"/>
<dbReference type="EMBL" id="CARXXK010000560">
    <property type="protein sequence ID" value="CAI6370779.1"/>
    <property type="molecule type" value="Genomic_DNA"/>
</dbReference>
<sequence length="143" mass="16379">MNRAATVGTSDVDNIISNSSYSDSNILNDLTTDCLNLLPAVYAKSNENNYTNLNYIKTIEIELKNWAVSCKIAQCHLNALLIILRKYKGFEKPPKDSRTLLQTPIVYTDQIRLVNPNCKYFHFGLPDTLQNIIQVIMFRKKQH</sequence>
<comment type="caution">
    <text evidence="1">The sequence shown here is derived from an EMBL/GenBank/DDBJ whole genome shotgun (WGS) entry which is preliminary data.</text>
</comment>
<evidence type="ECO:0000313" key="2">
    <source>
        <dbReference type="Proteomes" id="UP001160148"/>
    </source>
</evidence>
<protein>
    <submittedName>
        <fullName evidence="1">Uncharacterized protein</fullName>
    </submittedName>
</protein>
<dbReference type="Proteomes" id="UP001160148">
    <property type="component" value="Unassembled WGS sequence"/>
</dbReference>